<dbReference type="Ensembl" id="ENSSDAT00000004041.1">
    <property type="protein sequence ID" value="ENSSDAP00000003505.1"/>
    <property type="gene ID" value="ENSSDAG00000003337.1"/>
</dbReference>
<name>A0A8C9Q0F5_SPEDA</name>
<protein>
    <submittedName>
        <fullName evidence="2">Uncharacterized protein</fullName>
    </submittedName>
</protein>
<reference evidence="2" key="1">
    <citation type="submission" date="2025-05" db="UniProtKB">
        <authorList>
            <consortium name="Ensembl"/>
        </authorList>
    </citation>
    <scope>IDENTIFICATION</scope>
</reference>
<dbReference type="Proteomes" id="UP000694422">
    <property type="component" value="Unplaced"/>
</dbReference>
<feature type="region of interest" description="Disordered" evidence="1">
    <location>
        <begin position="44"/>
        <end position="75"/>
    </location>
</feature>
<keyword evidence="3" id="KW-1185">Reference proteome</keyword>
<dbReference type="AlphaFoldDB" id="A0A8C9Q0F5"/>
<evidence type="ECO:0000313" key="2">
    <source>
        <dbReference type="Ensembl" id="ENSSDAP00000016583.1"/>
    </source>
</evidence>
<dbReference type="Ensembl" id="ENSSDAT00000018837.1">
    <property type="protein sequence ID" value="ENSSDAP00000016583.1"/>
    <property type="gene ID" value="ENSSDAG00000015011.1"/>
</dbReference>
<sequence length="75" mass="7884">MAETRAELRAHEIFTTLEYGPVPESYACATVRTYGRHCPLPSPDLAAASSAQTPVIHRGRNAAPPLSAPGIPATA</sequence>
<organism evidence="2 3">
    <name type="scientific">Spermophilus dauricus</name>
    <name type="common">Daurian ground squirrel</name>
    <dbReference type="NCBI Taxonomy" id="99837"/>
    <lineage>
        <taxon>Eukaryota</taxon>
        <taxon>Metazoa</taxon>
        <taxon>Chordata</taxon>
        <taxon>Craniata</taxon>
        <taxon>Vertebrata</taxon>
        <taxon>Euteleostomi</taxon>
        <taxon>Mammalia</taxon>
        <taxon>Eutheria</taxon>
        <taxon>Euarchontoglires</taxon>
        <taxon>Glires</taxon>
        <taxon>Rodentia</taxon>
        <taxon>Sciuromorpha</taxon>
        <taxon>Sciuridae</taxon>
        <taxon>Xerinae</taxon>
        <taxon>Marmotini</taxon>
        <taxon>Spermophilus</taxon>
    </lineage>
</organism>
<evidence type="ECO:0000313" key="3">
    <source>
        <dbReference type="Proteomes" id="UP000694422"/>
    </source>
</evidence>
<proteinExistence type="predicted"/>
<evidence type="ECO:0000256" key="1">
    <source>
        <dbReference type="SAM" id="MobiDB-lite"/>
    </source>
</evidence>
<accession>A0A8C9Q0F5</accession>